<reference evidence="4 5" key="1">
    <citation type="submission" date="2016-11" db="EMBL/GenBank/DDBJ databases">
        <authorList>
            <person name="Jaros S."/>
            <person name="Januszkiewicz K."/>
            <person name="Wedrychowicz H."/>
        </authorList>
    </citation>
    <scope>NUCLEOTIDE SEQUENCE [LARGE SCALE GENOMIC DNA]</scope>
    <source>
        <strain evidence="4 5">CGMCC 1.12145</strain>
    </source>
</reference>
<dbReference type="PANTHER" id="PTHR11102:SF147">
    <property type="entry name" value="SEL1L ADAPTOR SUBUNIT OF ERAD E3 UBIQUITIN LIGASE"/>
    <property type="match status" value="1"/>
</dbReference>
<evidence type="ECO:0000256" key="3">
    <source>
        <dbReference type="SAM" id="SignalP"/>
    </source>
</evidence>
<feature type="compositionally biased region" description="Polar residues" evidence="2">
    <location>
        <begin position="108"/>
        <end position="121"/>
    </location>
</feature>
<dbReference type="Gene3D" id="1.25.40.10">
    <property type="entry name" value="Tetratricopeptide repeat domain"/>
    <property type="match status" value="2"/>
</dbReference>
<dbReference type="InterPro" id="IPR050767">
    <property type="entry name" value="Sel1_AlgK"/>
</dbReference>
<evidence type="ECO:0000256" key="1">
    <source>
        <dbReference type="PROSITE-ProRule" id="PRU00339"/>
    </source>
</evidence>
<dbReference type="RefSeq" id="WP_072317357.1">
    <property type="nucleotide sequence ID" value="NZ_FPJE01000010.1"/>
</dbReference>
<dbReference type="Pfam" id="PF08238">
    <property type="entry name" value="Sel1"/>
    <property type="match status" value="3"/>
</dbReference>
<dbReference type="Pfam" id="PF13424">
    <property type="entry name" value="TPR_12"/>
    <property type="match status" value="1"/>
</dbReference>
<dbReference type="InterPro" id="IPR006597">
    <property type="entry name" value="Sel1-like"/>
</dbReference>
<dbReference type="EMBL" id="FPJE01000010">
    <property type="protein sequence ID" value="SFW52608.1"/>
    <property type="molecule type" value="Genomic_DNA"/>
</dbReference>
<dbReference type="PROSITE" id="PS50005">
    <property type="entry name" value="TPR"/>
    <property type="match status" value="2"/>
</dbReference>
<sequence>MKAKLPHILTAFLLCFANLTTFGQEETQVTTGLKDGHTIVIVKEPNKKEYWHYAAGCKMLTVTIESPTRCKKCDTESQQEEAKKKDEADKKRAENKAKEKNENTTATDPTNTEINRSGTERNTNNSNTTSTTNPYMNEVNAYNAKTRADAQALDNAADQTMNAWGNELAKGKNADFVSTAKPLVGEFAKQGNATAAYGTVGVAVGAQVISMIGSGKSREERLEDKGILEITEGAKYLNDFDFVNAYSKFSEAVQNDNSVVFALCNMGYMTLLDLGVERNENEAFELFSKAVEIADKSSSNNYHYAYHFLGVMHAHGYGTPRDNRKAYDYFEKAINLPLPLDEAPLGKFDNKYGSPSRFYTRACSYLYMAKLLEFTDDYKKNAIGYYKNSIDMAKPMLIYGSPAYRDISNDAHYRLGLLYKELGDNKSAYKFLKKAAKKGEDNAQNSIGYFYQFGLDYVVPKDLEKAEYWYTKSAEQNNFTGLNNLGALQVTNGKYVEAEKNLQQAIQLGNNTSRPYYHLGRLYETTNKIDKAKEMYTKAADMGDKQAQEKLDIK</sequence>
<feature type="chain" id="PRO_5009666840" evidence="3">
    <location>
        <begin position="24"/>
        <end position="554"/>
    </location>
</feature>
<keyword evidence="1" id="KW-0802">TPR repeat</keyword>
<protein>
    <submittedName>
        <fullName evidence="4">TPR repeat</fullName>
    </submittedName>
</protein>
<dbReference type="OrthoDB" id="9813021at2"/>
<dbReference type="STRING" id="1150368.SAMN02927921_02142"/>
<feature type="compositionally biased region" description="Low complexity" evidence="2">
    <location>
        <begin position="122"/>
        <end position="133"/>
    </location>
</feature>
<keyword evidence="3" id="KW-0732">Signal</keyword>
<dbReference type="InterPro" id="IPR019734">
    <property type="entry name" value="TPR_rpt"/>
</dbReference>
<feature type="compositionally biased region" description="Basic and acidic residues" evidence="2">
    <location>
        <begin position="71"/>
        <end position="102"/>
    </location>
</feature>
<dbReference type="PANTHER" id="PTHR11102">
    <property type="entry name" value="SEL-1-LIKE PROTEIN"/>
    <property type="match status" value="1"/>
</dbReference>
<dbReference type="SUPFAM" id="SSF81901">
    <property type="entry name" value="HCP-like"/>
    <property type="match status" value="2"/>
</dbReference>
<feature type="repeat" description="TPR" evidence="1">
    <location>
        <begin position="513"/>
        <end position="546"/>
    </location>
</feature>
<dbReference type="GO" id="GO:0036503">
    <property type="term" value="P:ERAD pathway"/>
    <property type="evidence" value="ECO:0007669"/>
    <property type="project" value="TreeGrafter"/>
</dbReference>
<gene>
    <name evidence="4" type="ORF">SAMN02927921_02142</name>
</gene>
<keyword evidence="5" id="KW-1185">Reference proteome</keyword>
<dbReference type="Pfam" id="PF13181">
    <property type="entry name" value="TPR_8"/>
    <property type="match status" value="1"/>
</dbReference>
<organism evidence="4 5">
    <name type="scientific">Sinomicrobium oceani</name>
    <dbReference type="NCBI Taxonomy" id="1150368"/>
    <lineage>
        <taxon>Bacteria</taxon>
        <taxon>Pseudomonadati</taxon>
        <taxon>Bacteroidota</taxon>
        <taxon>Flavobacteriia</taxon>
        <taxon>Flavobacteriales</taxon>
        <taxon>Flavobacteriaceae</taxon>
        <taxon>Sinomicrobium</taxon>
    </lineage>
</organism>
<feature type="repeat" description="TPR" evidence="1">
    <location>
        <begin position="409"/>
        <end position="442"/>
    </location>
</feature>
<dbReference type="AlphaFoldDB" id="A0A1K1PY86"/>
<evidence type="ECO:0000313" key="4">
    <source>
        <dbReference type="EMBL" id="SFW52608.1"/>
    </source>
</evidence>
<accession>A0A1K1PY86</accession>
<feature type="region of interest" description="Disordered" evidence="2">
    <location>
        <begin position="68"/>
        <end position="135"/>
    </location>
</feature>
<dbReference type="InterPro" id="IPR011990">
    <property type="entry name" value="TPR-like_helical_dom_sf"/>
</dbReference>
<dbReference type="Proteomes" id="UP000182248">
    <property type="component" value="Unassembled WGS sequence"/>
</dbReference>
<name>A0A1K1PY86_9FLAO</name>
<feature type="signal peptide" evidence="3">
    <location>
        <begin position="1"/>
        <end position="23"/>
    </location>
</feature>
<evidence type="ECO:0000256" key="2">
    <source>
        <dbReference type="SAM" id="MobiDB-lite"/>
    </source>
</evidence>
<proteinExistence type="predicted"/>
<dbReference type="SMART" id="SM00671">
    <property type="entry name" value="SEL1"/>
    <property type="match status" value="5"/>
</dbReference>
<dbReference type="SMART" id="SM00028">
    <property type="entry name" value="TPR"/>
    <property type="match status" value="3"/>
</dbReference>
<evidence type="ECO:0000313" key="5">
    <source>
        <dbReference type="Proteomes" id="UP000182248"/>
    </source>
</evidence>